<evidence type="ECO:0000256" key="3">
    <source>
        <dbReference type="ARBA" id="ARBA00022553"/>
    </source>
</evidence>
<comment type="caution">
    <text evidence="7">The sequence shown here is derived from an EMBL/GenBank/DDBJ whole genome shotgun (WGS) entry which is preliminary data.</text>
</comment>
<name>A0A3D5QCZ6_FLESI</name>
<dbReference type="PRINTS" id="PR00344">
    <property type="entry name" value="BCTRLSENSOR"/>
</dbReference>
<dbReference type="InterPro" id="IPR005467">
    <property type="entry name" value="His_kinase_dom"/>
</dbReference>
<reference evidence="7 8" key="1">
    <citation type="journal article" date="2018" name="Nat. Biotechnol.">
        <title>A standardized bacterial taxonomy based on genome phylogeny substantially revises the tree of life.</title>
        <authorList>
            <person name="Parks D.H."/>
            <person name="Chuvochina M."/>
            <person name="Waite D.W."/>
            <person name="Rinke C."/>
            <person name="Skarshewski A."/>
            <person name="Chaumeil P.A."/>
            <person name="Hugenholtz P."/>
        </authorList>
    </citation>
    <scope>NUCLEOTIDE SEQUENCE [LARGE SCALE GENOMIC DNA]</scope>
    <source>
        <strain evidence="7">UBA8672</strain>
    </source>
</reference>
<dbReference type="InterPro" id="IPR011006">
    <property type="entry name" value="CheY-like_superfamily"/>
</dbReference>
<accession>A0A3D5QCZ6</accession>
<dbReference type="EMBL" id="DPPF01000176">
    <property type="protein sequence ID" value="HCW93716.1"/>
    <property type="molecule type" value="Genomic_DNA"/>
</dbReference>
<dbReference type="InterPro" id="IPR003594">
    <property type="entry name" value="HATPase_dom"/>
</dbReference>
<dbReference type="InterPro" id="IPR001789">
    <property type="entry name" value="Sig_transdc_resp-reg_receiver"/>
</dbReference>
<dbReference type="Proteomes" id="UP000262325">
    <property type="component" value="Unassembled WGS sequence"/>
</dbReference>
<proteinExistence type="predicted"/>
<keyword evidence="3 4" id="KW-0597">Phosphoprotein</keyword>
<dbReference type="Gene3D" id="3.40.50.2300">
    <property type="match status" value="1"/>
</dbReference>
<dbReference type="GO" id="GO:0000155">
    <property type="term" value="F:phosphorelay sensor kinase activity"/>
    <property type="evidence" value="ECO:0007669"/>
    <property type="project" value="TreeGrafter"/>
</dbReference>
<protein>
    <recommendedName>
        <fullName evidence="2">histidine kinase</fullName>
        <ecNumber evidence="2">2.7.13.3</ecNumber>
    </recommendedName>
</protein>
<evidence type="ECO:0000313" key="7">
    <source>
        <dbReference type="EMBL" id="HCW93716.1"/>
    </source>
</evidence>
<dbReference type="PANTHER" id="PTHR43547">
    <property type="entry name" value="TWO-COMPONENT HISTIDINE KINASE"/>
    <property type="match status" value="1"/>
</dbReference>
<dbReference type="Pfam" id="PF00072">
    <property type="entry name" value="Response_reg"/>
    <property type="match status" value="1"/>
</dbReference>
<dbReference type="PROSITE" id="PS50110">
    <property type="entry name" value="RESPONSE_REGULATORY"/>
    <property type="match status" value="1"/>
</dbReference>
<evidence type="ECO:0000256" key="2">
    <source>
        <dbReference type="ARBA" id="ARBA00012438"/>
    </source>
</evidence>
<evidence type="ECO:0000259" key="6">
    <source>
        <dbReference type="PROSITE" id="PS50110"/>
    </source>
</evidence>
<dbReference type="InterPro" id="IPR036890">
    <property type="entry name" value="HATPase_C_sf"/>
</dbReference>
<dbReference type="SUPFAM" id="SSF55874">
    <property type="entry name" value="ATPase domain of HSP90 chaperone/DNA topoisomerase II/histidine kinase"/>
    <property type="match status" value="1"/>
</dbReference>
<dbReference type="Gene3D" id="3.30.565.10">
    <property type="entry name" value="Histidine kinase-like ATPase, C-terminal domain"/>
    <property type="match status" value="1"/>
</dbReference>
<sequence length="199" mass="22226">WEPFFTTKEEGAGTGFGLSTTYGIIKQNKGYIFCESEPGKGTKFFIYLPLYEGESAESSQLVDESSESEMTGVKGKKILFCEDDASVRKVISKMLTSSGFDIIEAVDGEDALVKFKENIDDICCVVSDNVTPKKSGVDLYEGIIEINPNIRFVMISGYSADTEKMTELQKNKNFRFLQKPIKPTLLKKTIMELTEESDD</sequence>
<evidence type="ECO:0000256" key="4">
    <source>
        <dbReference type="PROSITE-ProRule" id="PRU00169"/>
    </source>
</evidence>
<organism evidence="7 8">
    <name type="scientific">Flexistipes sinusarabici</name>
    <dbReference type="NCBI Taxonomy" id="2352"/>
    <lineage>
        <taxon>Bacteria</taxon>
        <taxon>Pseudomonadati</taxon>
        <taxon>Deferribacterota</taxon>
        <taxon>Deferribacteres</taxon>
        <taxon>Deferribacterales</taxon>
        <taxon>Flexistipitaceae</taxon>
        <taxon>Flexistipes</taxon>
    </lineage>
</organism>
<dbReference type="PROSITE" id="PS50109">
    <property type="entry name" value="HIS_KIN"/>
    <property type="match status" value="1"/>
</dbReference>
<feature type="non-terminal residue" evidence="7">
    <location>
        <position position="1"/>
    </location>
</feature>
<comment type="catalytic activity">
    <reaction evidence="1">
        <text>ATP + protein L-histidine = ADP + protein N-phospho-L-histidine.</text>
        <dbReference type="EC" id="2.7.13.3"/>
    </reaction>
</comment>
<gene>
    <name evidence="7" type="ORF">DHM44_08530</name>
</gene>
<feature type="modified residue" description="4-aspartylphosphate" evidence="4">
    <location>
        <position position="128"/>
    </location>
</feature>
<feature type="domain" description="Histidine kinase" evidence="5">
    <location>
        <begin position="1"/>
        <end position="52"/>
    </location>
</feature>
<evidence type="ECO:0000256" key="1">
    <source>
        <dbReference type="ARBA" id="ARBA00000085"/>
    </source>
</evidence>
<dbReference type="EC" id="2.7.13.3" evidence="2"/>
<feature type="domain" description="Response regulatory" evidence="6">
    <location>
        <begin position="77"/>
        <end position="194"/>
    </location>
</feature>
<dbReference type="PANTHER" id="PTHR43547:SF2">
    <property type="entry name" value="HYBRID SIGNAL TRANSDUCTION HISTIDINE KINASE C"/>
    <property type="match status" value="1"/>
</dbReference>
<evidence type="ECO:0000259" key="5">
    <source>
        <dbReference type="PROSITE" id="PS50109"/>
    </source>
</evidence>
<dbReference type="AlphaFoldDB" id="A0A3D5QCZ6"/>
<dbReference type="Pfam" id="PF02518">
    <property type="entry name" value="HATPase_c"/>
    <property type="match status" value="1"/>
</dbReference>
<evidence type="ECO:0000313" key="8">
    <source>
        <dbReference type="Proteomes" id="UP000262325"/>
    </source>
</evidence>
<dbReference type="SMART" id="SM00448">
    <property type="entry name" value="REC"/>
    <property type="match status" value="1"/>
</dbReference>
<dbReference type="InterPro" id="IPR004358">
    <property type="entry name" value="Sig_transdc_His_kin-like_C"/>
</dbReference>
<dbReference type="SUPFAM" id="SSF52172">
    <property type="entry name" value="CheY-like"/>
    <property type="match status" value="1"/>
</dbReference>